<dbReference type="InterPro" id="IPR019479">
    <property type="entry name" value="Peroxiredoxin_C"/>
</dbReference>
<keyword evidence="3" id="KW-0049">Antioxidant</keyword>
<reference evidence="8 9" key="1">
    <citation type="submission" date="2015-11" db="EMBL/GenBank/DDBJ databases">
        <title>Draft Genome Sequence of the Strain BR 10423 (Rhizobium sp.) isolated from nodules of Mimosa pudica.</title>
        <authorList>
            <person name="Barauna A.C."/>
            <person name="Zilli J.E."/>
            <person name="Simoes-Araujo J.L."/>
            <person name="Reis V.M."/>
            <person name="James E.K."/>
            <person name="Reis F.B.Jr."/>
            <person name="Rouws L.F."/>
            <person name="Passos S.R."/>
            <person name="Gois S.R."/>
        </authorList>
    </citation>
    <scope>NUCLEOTIDE SEQUENCE [LARGE SCALE GENOMIC DNA]</scope>
    <source>
        <strain evidence="8 9">BR10423</strain>
    </source>
</reference>
<dbReference type="GO" id="GO:0042744">
    <property type="term" value="P:hydrogen peroxide catabolic process"/>
    <property type="evidence" value="ECO:0007669"/>
    <property type="project" value="TreeGrafter"/>
</dbReference>
<dbReference type="AlphaFoldDB" id="A0A109JXZ1"/>
<dbReference type="Pfam" id="PF10417">
    <property type="entry name" value="1-cysPrx_C"/>
    <property type="match status" value="1"/>
</dbReference>
<dbReference type="Gene3D" id="3.40.30.10">
    <property type="entry name" value="Glutaredoxin"/>
    <property type="match status" value="1"/>
</dbReference>
<keyword evidence="9" id="KW-1185">Reference proteome</keyword>
<keyword evidence="4" id="KW-0560">Oxidoreductase</keyword>
<dbReference type="RefSeq" id="WP_062368849.1">
    <property type="nucleotide sequence ID" value="NZ_LNCD01000031.1"/>
</dbReference>
<evidence type="ECO:0000256" key="1">
    <source>
        <dbReference type="ARBA" id="ARBA00009796"/>
    </source>
</evidence>
<dbReference type="Pfam" id="PF00578">
    <property type="entry name" value="AhpC-TSA"/>
    <property type="match status" value="1"/>
</dbReference>
<comment type="similarity">
    <text evidence="1">Belongs to the peroxiredoxin family. AhpC/Prx1 subfamily.</text>
</comment>
<evidence type="ECO:0000256" key="6">
    <source>
        <dbReference type="PIRSR" id="PIRSR000239-1"/>
    </source>
</evidence>
<dbReference type="InterPro" id="IPR024706">
    <property type="entry name" value="Peroxiredoxin_AhpC-typ"/>
</dbReference>
<dbReference type="GO" id="GO:0045454">
    <property type="term" value="P:cell redox homeostasis"/>
    <property type="evidence" value="ECO:0007669"/>
    <property type="project" value="TreeGrafter"/>
</dbReference>
<dbReference type="GO" id="GO:0006979">
    <property type="term" value="P:response to oxidative stress"/>
    <property type="evidence" value="ECO:0007669"/>
    <property type="project" value="TreeGrafter"/>
</dbReference>
<dbReference type="PIRSF" id="PIRSF000239">
    <property type="entry name" value="AHPC"/>
    <property type="match status" value="1"/>
</dbReference>
<keyword evidence="5" id="KW-0676">Redox-active center</keyword>
<feature type="active site" description="Cysteine sulfenic acid (-SOH) intermediate; for peroxidase activity" evidence="6">
    <location>
        <position position="56"/>
    </location>
</feature>
<evidence type="ECO:0000313" key="9">
    <source>
        <dbReference type="Proteomes" id="UP000068164"/>
    </source>
</evidence>
<evidence type="ECO:0000256" key="4">
    <source>
        <dbReference type="ARBA" id="ARBA00023002"/>
    </source>
</evidence>
<evidence type="ECO:0000256" key="3">
    <source>
        <dbReference type="ARBA" id="ARBA00022862"/>
    </source>
</evidence>
<keyword evidence="2" id="KW-0575">Peroxidase</keyword>
<evidence type="ECO:0000259" key="7">
    <source>
        <dbReference type="PROSITE" id="PS51352"/>
    </source>
</evidence>
<dbReference type="PANTHER" id="PTHR10681">
    <property type="entry name" value="THIOREDOXIN PEROXIDASE"/>
    <property type="match status" value="1"/>
</dbReference>
<name>A0A109JXZ1_9HYPH</name>
<dbReference type="PROSITE" id="PS51352">
    <property type="entry name" value="THIOREDOXIN_2"/>
    <property type="match status" value="1"/>
</dbReference>
<protein>
    <submittedName>
        <fullName evidence="8">Peroxiredoxin</fullName>
    </submittedName>
</protein>
<organism evidence="8 9">
    <name type="scientific">Rhizobium altiplani</name>
    <dbReference type="NCBI Taxonomy" id="1864509"/>
    <lineage>
        <taxon>Bacteria</taxon>
        <taxon>Pseudomonadati</taxon>
        <taxon>Pseudomonadota</taxon>
        <taxon>Alphaproteobacteria</taxon>
        <taxon>Hyphomicrobiales</taxon>
        <taxon>Rhizobiaceae</taxon>
        <taxon>Rhizobium/Agrobacterium group</taxon>
        <taxon>Rhizobium</taxon>
    </lineage>
</organism>
<evidence type="ECO:0000256" key="5">
    <source>
        <dbReference type="ARBA" id="ARBA00023284"/>
    </source>
</evidence>
<dbReference type="NCBIfam" id="NF009668">
    <property type="entry name" value="PRK13189.1"/>
    <property type="match status" value="1"/>
</dbReference>
<feature type="domain" description="Thioredoxin" evidence="7">
    <location>
        <begin position="15"/>
        <end position="170"/>
    </location>
</feature>
<dbReference type="InterPro" id="IPR036249">
    <property type="entry name" value="Thioredoxin-like_sf"/>
</dbReference>
<gene>
    <name evidence="8" type="ORF">AS026_31495</name>
</gene>
<dbReference type="SUPFAM" id="SSF52833">
    <property type="entry name" value="Thioredoxin-like"/>
    <property type="match status" value="1"/>
</dbReference>
<dbReference type="InterPro" id="IPR050217">
    <property type="entry name" value="Peroxiredoxin"/>
</dbReference>
<dbReference type="EMBL" id="LNCD01000031">
    <property type="protein sequence ID" value="KWV57159.1"/>
    <property type="molecule type" value="Genomic_DNA"/>
</dbReference>
<comment type="caution">
    <text evidence="8">The sequence shown here is derived from an EMBL/GenBank/DDBJ whole genome shotgun (WGS) entry which is preliminary data.</text>
</comment>
<dbReference type="Proteomes" id="UP000068164">
    <property type="component" value="Unassembled WGS sequence"/>
</dbReference>
<sequence>MDTTTENMEAAPGALRINDRAPGFVARSTGGEVSLSSYRGRWLLLFSHPADFTSVCTSELIAFARAHESFSKLNCDLLGLSIDSLYSHVAWLRDIEHSFGVKVKFPLIEDSAMVIARAYGMLDSSSENSGAVRATYVVDPKGIIRAIVWYPMNVGRSVGELLRLVEALQTSEREGALTPEGWKHGEALLEPAAASMEEGNDLRKGESWYYRERRG</sequence>
<dbReference type="GO" id="GO:0005829">
    <property type="term" value="C:cytosol"/>
    <property type="evidence" value="ECO:0007669"/>
    <property type="project" value="TreeGrafter"/>
</dbReference>
<accession>A0A109JXZ1</accession>
<dbReference type="GO" id="GO:0033554">
    <property type="term" value="P:cellular response to stress"/>
    <property type="evidence" value="ECO:0007669"/>
    <property type="project" value="TreeGrafter"/>
</dbReference>
<dbReference type="InterPro" id="IPR013766">
    <property type="entry name" value="Thioredoxin_domain"/>
</dbReference>
<dbReference type="OrthoDB" id="9812811at2"/>
<dbReference type="PANTHER" id="PTHR10681:SF171">
    <property type="entry name" value="PEROXIREDOXIN 4"/>
    <property type="match status" value="1"/>
</dbReference>
<proteinExistence type="inferred from homology"/>
<dbReference type="GO" id="GO:0008379">
    <property type="term" value="F:thioredoxin peroxidase activity"/>
    <property type="evidence" value="ECO:0007669"/>
    <property type="project" value="TreeGrafter"/>
</dbReference>
<dbReference type="InterPro" id="IPR000866">
    <property type="entry name" value="AhpC/TSA"/>
</dbReference>
<evidence type="ECO:0000313" key="8">
    <source>
        <dbReference type="EMBL" id="KWV57159.1"/>
    </source>
</evidence>
<evidence type="ECO:0000256" key="2">
    <source>
        <dbReference type="ARBA" id="ARBA00022559"/>
    </source>
</evidence>